<dbReference type="RefSeq" id="WP_132284183.1">
    <property type="nucleotide sequence ID" value="NZ_SKBM01000002.1"/>
</dbReference>
<dbReference type="PANTHER" id="PTHR42759">
    <property type="entry name" value="MOXR FAMILY PROTEIN"/>
    <property type="match status" value="1"/>
</dbReference>
<accession>A0A4R4DWS0</accession>
<reference evidence="2 3" key="1">
    <citation type="submission" date="2019-03" db="EMBL/GenBank/DDBJ databases">
        <title>Paracraurococcus aquatilis NE82 genome sequence.</title>
        <authorList>
            <person name="Zhao Y."/>
            <person name="Du Z."/>
        </authorList>
    </citation>
    <scope>NUCLEOTIDE SEQUENCE [LARGE SCALE GENOMIC DNA]</scope>
    <source>
        <strain evidence="2 3">NE82</strain>
    </source>
</reference>
<dbReference type="Gene3D" id="3.40.50.300">
    <property type="entry name" value="P-loop containing nucleotide triphosphate hydrolases"/>
    <property type="match status" value="1"/>
</dbReference>
<dbReference type="Proteomes" id="UP000295023">
    <property type="component" value="Unassembled WGS sequence"/>
</dbReference>
<comment type="caution">
    <text evidence="2">The sequence shown here is derived from an EMBL/GenBank/DDBJ whole genome shotgun (WGS) entry which is preliminary data.</text>
</comment>
<name>A0A4R4DWS0_9PROT</name>
<dbReference type="GO" id="GO:0005524">
    <property type="term" value="F:ATP binding"/>
    <property type="evidence" value="ECO:0007669"/>
    <property type="project" value="InterPro"/>
</dbReference>
<sequence length="318" mass="35319">MSIPWHGLLSSIEATEAGLQSAGYIANRPISTALYLAHHLRKPILVEGPAGVGKTELAKAAAAWLGLPLIRMQCYEGLDESKALYEWKYGKQLLYTQVLKDRLGSVLGEEPGLDAAMRRLHGVSDLFFSEEFLEPRPLLRALREPGGAVLLIDEVDKADQEFEAFLLELLSDYQVSIPEIGTVRAEVAPLVLLTSNSMRDLGDALKRRCLHLHIGLPEARLEARIIASRVPGASEDLRRQLVAFVQQLRTLDLKKLPSVSETIDWARVLVLLHAPQLDHGMVRETLNVLLKFESDIEAVAPQVNDLLLKARREAVPVR</sequence>
<evidence type="ECO:0000313" key="2">
    <source>
        <dbReference type="EMBL" id="TCZ65961.1"/>
    </source>
</evidence>
<dbReference type="InterPro" id="IPR027417">
    <property type="entry name" value="P-loop_NTPase"/>
</dbReference>
<dbReference type="OrthoDB" id="9783370at2"/>
<keyword evidence="3" id="KW-1185">Reference proteome</keyword>
<proteinExistence type="predicted"/>
<dbReference type="PANTHER" id="PTHR42759:SF1">
    <property type="entry name" value="MAGNESIUM-CHELATASE SUBUNIT CHLD"/>
    <property type="match status" value="1"/>
</dbReference>
<dbReference type="GO" id="GO:0016887">
    <property type="term" value="F:ATP hydrolysis activity"/>
    <property type="evidence" value="ECO:0007669"/>
    <property type="project" value="InterPro"/>
</dbReference>
<dbReference type="SUPFAM" id="SSF52540">
    <property type="entry name" value="P-loop containing nucleoside triphosphate hydrolases"/>
    <property type="match status" value="1"/>
</dbReference>
<feature type="domain" description="AAA+ ATPase" evidence="1">
    <location>
        <begin position="40"/>
        <end position="218"/>
    </location>
</feature>
<evidence type="ECO:0000313" key="3">
    <source>
        <dbReference type="Proteomes" id="UP000295023"/>
    </source>
</evidence>
<dbReference type="SMART" id="SM00382">
    <property type="entry name" value="AAA"/>
    <property type="match status" value="1"/>
</dbReference>
<dbReference type="Pfam" id="PF00004">
    <property type="entry name" value="AAA"/>
    <property type="match status" value="1"/>
</dbReference>
<gene>
    <name evidence="2" type="ORF">EXY23_02425</name>
</gene>
<dbReference type="InterPro" id="IPR003593">
    <property type="entry name" value="AAA+_ATPase"/>
</dbReference>
<dbReference type="InterPro" id="IPR050764">
    <property type="entry name" value="CbbQ/NirQ/NorQ/GpvN"/>
</dbReference>
<dbReference type="AlphaFoldDB" id="A0A4R4DWS0"/>
<dbReference type="CDD" id="cd00009">
    <property type="entry name" value="AAA"/>
    <property type="match status" value="1"/>
</dbReference>
<organism evidence="2 3">
    <name type="scientific">Roseicella aquatilis</name>
    <dbReference type="NCBI Taxonomy" id="2527868"/>
    <lineage>
        <taxon>Bacteria</taxon>
        <taxon>Pseudomonadati</taxon>
        <taxon>Pseudomonadota</taxon>
        <taxon>Alphaproteobacteria</taxon>
        <taxon>Acetobacterales</taxon>
        <taxon>Roseomonadaceae</taxon>
        <taxon>Roseicella</taxon>
    </lineage>
</organism>
<dbReference type="InterPro" id="IPR003959">
    <property type="entry name" value="ATPase_AAA_core"/>
</dbReference>
<protein>
    <submittedName>
        <fullName evidence="2">MoxR family ATPase</fullName>
    </submittedName>
</protein>
<dbReference type="EMBL" id="SKBM01000002">
    <property type="protein sequence ID" value="TCZ65961.1"/>
    <property type="molecule type" value="Genomic_DNA"/>
</dbReference>
<evidence type="ECO:0000259" key="1">
    <source>
        <dbReference type="SMART" id="SM00382"/>
    </source>
</evidence>